<dbReference type="STRING" id="503106.A0A218ZHR4"/>
<keyword evidence="3" id="KW-1185">Reference proteome</keyword>
<organism evidence="2 3">
    <name type="scientific">Diplocarpon coronariae</name>
    <dbReference type="NCBI Taxonomy" id="2795749"/>
    <lineage>
        <taxon>Eukaryota</taxon>
        <taxon>Fungi</taxon>
        <taxon>Dikarya</taxon>
        <taxon>Ascomycota</taxon>
        <taxon>Pezizomycotina</taxon>
        <taxon>Leotiomycetes</taxon>
        <taxon>Helotiales</taxon>
        <taxon>Drepanopezizaceae</taxon>
        <taxon>Diplocarpon</taxon>
    </lineage>
</organism>
<name>A0A218ZHR4_9HELO</name>
<dbReference type="SUPFAM" id="SSF53448">
    <property type="entry name" value="Nucleotide-diphospho-sugar transferases"/>
    <property type="match status" value="1"/>
</dbReference>
<feature type="transmembrane region" description="Helical" evidence="1">
    <location>
        <begin position="12"/>
        <end position="32"/>
    </location>
</feature>
<dbReference type="EMBL" id="MZNU01000038">
    <property type="protein sequence ID" value="OWP06706.1"/>
    <property type="molecule type" value="Genomic_DNA"/>
</dbReference>
<evidence type="ECO:0000256" key="1">
    <source>
        <dbReference type="SAM" id="Phobius"/>
    </source>
</evidence>
<dbReference type="InterPro" id="IPR050587">
    <property type="entry name" value="GNT1/Glycosyltrans_8"/>
</dbReference>
<dbReference type="OrthoDB" id="2014201at2759"/>
<dbReference type="Proteomes" id="UP000242519">
    <property type="component" value="Unassembled WGS sequence"/>
</dbReference>
<dbReference type="Gene3D" id="3.90.550.10">
    <property type="entry name" value="Spore Coat Polysaccharide Biosynthesis Protein SpsA, Chain A"/>
    <property type="match status" value="1"/>
</dbReference>
<dbReference type="PANTHER" id="PTHR11183">
    <property type="entry name" value="GLYCOGENIN SUBFAMILY MEMBER"/>
    <property type="match status" value="1"/>
</dbReference>
<dbReference type="InterPro" id="IPR029044">
    <property type="entry name" value="Nucleotide-diphossugar_trans"/>
</dbReference>
<keyword evidence="1" id="KW-1133">Transmembrane helix</keyword>
<evidence type="ECO:0000313" key="3">
    <source>
        <dbReference type="Proteomes" id="UP000242519"/>
    </source>
</evidence>
<dbReference type="InParanoid" id="A0A218ZHR4"/>
<evidence type="ECO:0000313" key="2">
    <source>
        <dbReference type="EMBL" id="OWP06706.1"/>
    </source>
</evidence>
<keyword evidence="1" id="KW-0472">Membrane</keyword>
<accession>A0A218ZHR4</accession>
<gene>
    <name evidence="2" type="ORF">B2J93_5185</name>
</gene>
<dbReference type="AlphaFoldDB" id="A0A218ZHR4"/>
<protein>
    <submittedName>
        <fullName evidence="2">Glycosyltransferase family 8 protein</fullName>
    </submittedName>
</protein>
<sequence length="332" mass="38632">MFSYRSRRKAKLTVNVLVTIVIILYIHFSLLAPVKYDPKYGTLKETSASSRFAIATFLCENYVEGAPDFYFTGARLLNYQLNHALKTKLNRTDVSFLVLATHAVSDAKTLGLERDGAKVVVVDDVPLPWWVRTYVKKWKDQFVKLRLYEMVEYERILFIDADTLITRPIDAIFDEKIVQLPAVTMINNTRIKNDEAMLPANYMFAARSDNAITGEREHPYPPIPTEVFSAGFWMAAPSHETFAYLMSVMRHWRRFNPVAMEQSLLNYAFRRDGPMPWFELDPQWSATWPNMRDRNAGVATLHEKLWNVGPDELRTEWNSVRLEMEQYFGSRH</sequence>
<comment type="caution">
    <text evidence="2">The sequence shown here is derived from an EMBL/GenBank/DDBJ whole genome shotgun (WGS) entry which is preliminary data.</text>
</comment>
<keyword evidence="1" id="KW-0812">Transmembrane</keyword>
<proteinExistence type="predicted"/>
<reference evidence="2 3" key="1">
    <citation type="submission" date="2017-04" db="EMBL/GenBank/DDBJ databases">
        <title>Draft genome sequence of Marssonina coronaria NL1: causal agent of apple blotch.</title>
        <authorList>
            <person name="Cheng Q."/>
        </authorList>
    </citation>
    <scope>NUCLEOTIDE SEQUENCE [LARGE SCALE GENOMIC DNA]</scope>
    <source>
        <strain evidence="2 3">NL1</strain>
    </source>
</reference>